<name>A0ABU8NSY0_9SPHI</name>
<evidence type="ECO:0000313" key="3">
    <source>
        <dbReference type="Proteomes" id="UP001378956"/>
    </source>
</evidence>
<evidence type="ECO:0000313" key="2">
    <source>
        <dbReference type="EMBL" id="MEJ2905226.1"/>
    </source>
</evidence>
<dbReference type="Proteomes" id="UP001378956">
    <property type="component" value="Unassembled WGS sequence"/>
</dbReference>
<keyword evidence="3" id="KW-1185">Reference proteome</keyword>
<comment type="caution">
    <text evidence="2">The sequence shown here is derived from an EMBL/GenBank/DDBJ whole genome shotgun (WGS) entry which is preliminary data.</text>
</comment>
<dbReference type="RefSeq" id="WP_337717808.1">
    <property type="nucleotide sequence ID" value="NZ_JBBEUB010000010.1"/>
</dbReference>
<feature type="transmembrane region" description="Helical" evidence="1">
    <location>
        <begin position="66"/>
        <end position="90"/>
    </location>
</feature>
<dbReference type="EMBL" id="JBBEUB010000010">
    <property type="protein sequence ID" value="MEJ2905226.1"/>
    <property type="molecule type" value="Genomic_DNA"/>
</dbReference>
<evidence type="ECO:0008006" key="4">
    <source>
        <dbReference type="Google" id="ProtNLM"/>
    </source>
</evidence>
<reference evidence="2 3" key="1">
    <citation type="submission" date="2024-03" db="EMBL/GenBank/DDBJ databases">
        <title>Sequence of Lycoming College Course Isolates.</title>
        <authorList>
            <person name="Plotts O."/>
            <person name="Newman J."/>
        </authorList>
    </citation>
    <scope>NUCLEOTIDE SEQUENCE [LARGE SCALE GENOMIC DNA]</scope>
    <source>
        <strain evidence="2 3">CJB-3</strain>
    </source>
</reference>
<evidence type="ECO:0000256" key="1">
    <source>
        <dbReference type="SAM" id="Phobius"/>
    </source>
</evidence>
<feature type="transmembrane region" description="Helical" evidence="1">
    <location>
        <begin position="144"/>
        <end position="165"/>
    </location>
</feature>
<proteinExistence type="predicted"/>
<accession>A0ABU8NSY0</accession>
<sequence>METDPLKLAWNAVQTPVKTNKELSSMLIESKHPVLKGIRKQFTIEIIGWSVFLLCYYTMFDGDQKPIAINILLVVSMLFALIHNVLGYNFSKNLINGGTIKSSLERYLSKIKVYATVSISSRAFLITGFLVFFTYNINFTTGKYVLLAGVIAVSLVQLRWLFLLWTKRLKVLNNTIMEFSVEKETQ</sequence>
<keyword evidence="1" id="KW-0472">Membrane</keyword>
<feature type="transmembrane region" description="Helical" evidence="1">
    <location>
        <begin position="111"/>
        <end position="132"/>
    </location>
</feature>
<gene>
    <name evidence="2" type="ORF">WAE58_22460</name>
</gene>
<keyword evidence="1" id="KW-1133">Transmembrane helix</keyword>
<protein>
    <recommendedName>
        <fullName evidence="4">Flippase GtrA</fullName>
    </recommendedName>
</protein>
<organism evidence="2 3">
    <name type="scientific">Pedobacter panaciterrae</name>
    <dbReference type="NCBI Taxonomy" id="363849"/>
    <lineage>
        <taxon>Bacteria</taxon>
        <taxon>Pseudomonadati</taxon>
        <taxon>Bacteroidota</taxon>
        <taxon>Sphingobacteriia</taxon>
        <taxon>Sphingobacteriales</taxon>
        <taxon>Sphingobacteriaceae</taxon>
        <taxon>Pedobacter</taxon>
    </lineage>
</organism>
<keyword evidence="1" id="KW-0812">Transmembrane</keyword>